<dbReference type="InterPro" id="IPR006549">
    <property type="entry name" value="HAD-SF_hydro_IIIA"/>
</dbReference>
<dbReference type="NCBIfam" id="TIGR01656">
    <property type="entry name" value="Histidinol-ppas"/>
    <property type="match status" value="1"/>
</dbReference>
<dbReference type="PANTHER" id="PTHR42891:SF1">
    <property type="entry name" value="D-GLYCERO-BETA-D-MANNO-HEPTOSE-1,7-BISPHOSPHATE 7-PHOSPHATASE"/>
    <property type="match status" value="1"/>
</dbReference>
<dbReference type="SUPFAM" id="SSF56784">
    <property type="entry name" value="HAD-like"/>
    <property type="match status" value="1"/>
</dbReference>
<dbReference type="InterPro" id="IPR023214">
    <property type="entry name" value="HAD_sf"/>
</dbReference>
<dbReference type="InterPro" id="IPR006543">
    <property type="entry name" value="Histidinol-phos"/>
</dbReference>
<gene>
    <name evidence="9" type="ORF">N5W20_08635</name>
</gene>
<reference evidence="9" key="1">
    <citation type="submission" date="2022-10" db="EMBL/GenBank/DDBJ databases">
        <title>Candidatus Kirkpatrella diaphorinas gen. nov., sp. nov., an uncultured endosymbiont identified in a population of Diaphorina citri from Hawaii.</title>
        <authorList>
            <person name="Henry E.M."/>
            <person name="Carlson C.R."/>
            <person name="Kuo Y.-W."/>
        </authorList>
    </citation>
    <scope>NUCLEOTIDE SEQUENCE</scope>
    <source>
        <strain evidence="9">CADCRV1</strain>
    </source>
</reference>
<keyword evidence="5 9" id="KW-0378">Hydrolase</keyword>
<evidence type="ECO:0000256" key="2">
    <source>
        <dbReference type="ARBA" id="ARBA00005628"/>
    </source>
</evidence>
<keyword evidence="6" id="KW-0119">Carbohydrate metabolism</keyword>
<name>A0ABY6GJD2_9PROT</name>
<dbReference type="GO" id="GO:0016787">
    <property type="term" value="F:hydrolase activity"/>
    <property type="evidence" value="ECO:0007669"/>
    <property type="project" value="UniProtKB-KW"/>
</dbReference>
<accession>A0ABY6GJD2</accession>
<evidence type="ECO:0000313" key="9">
    <source>
        <dbReference type="EMBL" id="UYH51141.1"/>
    </source>
</evidence>
<dbReference type="RefSeq" id="WP_319806735.1">
    <property type="nucleotide sequence ID" value="NZ_CP107052.1"/>
</dbReference>
<dbReference type="PANTHER" id="PTHR42891">
    <property type="entry name" value="D-GLYCERO-BETA-D-MANNO-HEPTOSE-1,7-BISPHOSPHATE 7-PHOSPHATASE"/>
    <property type="match status" value="1"/>
</dbReference>
<keyword evidence="4" id="KW-0479">Metal-binding</keyword>
<dbReference type="Pfam" id="PF13242">
    <property type="entry name" value="Hydrolase_like"/>
    <property type="match status" value="1"/>
</dbReference>
<protein>
    <recommendedName>
        <fullName evidence="7">D,D-heptose 1,7-bisphosphate phosphatase</fullName>
    </recommendedName>
</protein>
<comment type="similarity">
    <text evidence="2">Belongs to the GmhB family.</text>
</comment>
<evidence type="ECO:0000256" key="4">
    <source>
        <dbReference type="ARBA" id="ARBA00022723"/>
    </source>
</evidence>
<dbReference type="Proteomes" id="UP001163831">
    <property type="component" value="Chromosome"/>
</dbReference>
<evidence type="ECO:0000256" key="3">
    <source>
        <dbReference type="ARBA" id="ARBA00022490"/>
    </source>
</evidence>
<dbReference type="CDD" id="cd07503">
    <property type="entry name" value="HAD_HisB-N"/>
    <property type="match status" value="1"/>
</dbReference>
<keyword evidence="10" id="KW-1185">Reference proteome</keyword>
<feature type="region of interest" description="Disordered" evidence="8">
    <location>
        <begin position="1"/>
        <end position="24"/>
    </location>
</feature>
<organism evidence="9 10">
    <name type="scientific">Candidatus Kirkpatrickella diaphorinae</name>
    <dbReference type="NCBI Taxonomy" id="2984322"/>
    <lineage>
        <taxon>Bacteria</taxon>
        <taxon>Pseudomonadati</taxon>
        <taxon>Pseudomonadota</taxon>
        <taxon>Alphaproteobacteria</taxon>
        <taxon>Acetobacterales</taxon>
        <taxon>Acetobacteraceae</taxon>
        <taxon>Candidatus Kirkpatrickella</taxon>
    </lineage>
</organism>
<evidence type="ECO:0000256" key="5">
    <source>
        <dbReference type="ARBA" id="ARBA00022801"/>
    </source>
</evidence>
<evidence type="ECO:0000313" key="10">
    <source>
        <dbReference type="Proteomes" id="UP001163831"/>
    </source>
</evidence>
<evidence type="ECO:0000256" key="6">
    <source>
        <dbReference type="ARBA" id="ARBA00023277"/>
    </source>
</evidence>
<evidence type="ECO:0000256" key="7">
    <source>
        <dbReference type="ARBA" id="ARBA00031828"/>
    </source>
</evidence>
<evidence type="ECO:0000256" key="8">
    <source>
        <dbReference type="SAM" id="MobiDB-lite"/>
    </source>
</evidence>
<sequence>MTLRTRFNAMPPHGSDQRYPRQRPGAFLDRDGVINRDTGYTHRIEDLVFIPGAIRAIARLNQAGFAVIVVTNQSGVARGYLTPDAVEDFHAAIQAQLNENGAHIDGFFYCPYHPDASLPQYRRHHPDRKPAPGMINKAIAQFALDRAHSFLIGDRQTDIEAAQRAGIAGYLFDGADLDVFLRALDVVRQQG</sequence>
<keyword evidence="3" id="KW-0963">Cytoplasm</keyword>
<comment type="subcellular location">
    <subcellularLocation>
        <location evidence="1">Cytoplasm</location>
    </subcellularLocation>
</comment>
<dbReference type="InterPro" id="IPR036412">
    <property type="entry name" value="HAD-like_sf"/>
</dbReference>
<dbReference type="Gene3D" id="3.40.50.1000">
    <property type="entry name" value="HAD superfamily/HAD-like"/>
    <property type="match status" value="1"/>
</dbReference>
<evidence type="ECO:0000256" key="1">
    <source>
        <dbReference type="ARBA" id="ARBA00004496"/>
    </source>
</evidence>
<dbReference type="NCBIfam" id="TIGR01662">
    <property type="entry name" value="HAD-SF-IIIA"/>
    <property type="match status" value="1"/>
</dbReference>
<dbReference type="InterPro" id="IPR004446">
    <property type="entry name" value="Heptose_bisP_phosphatase"/>
</dbReference>
<proteinExistence type="inferred from homology"/>
<dbReference type="EMBL" id="CP107052">
    <property type="protein sequence ID" value="UYH51141.1"/>
    <property type="molecule type" value="Genomic_DNA"/>
</dbReference>